<feature type="transmembrane region" description="Helical" evidence="1">
    <location>
        <begin position="382"/>
        <end position="399"/>
    </location>
</feature>
<keyword evidence="1" id="KW-0472">Membrane</keyword>
<evidence type="ECO:0000256" key="1">
    <source>
        <dbReference type="SAM" id="Phobius"/>
    </source>
</evidence>
<feature type="transmembrane region" description="Helical" evidence="1">
    <location>
        <begin position="142"/>
        <end position="165"/>
    </location>
</feature>
<name>A0A0G1UBH8_9BACT</name>
<evidence type="ECO:0000313" key="3">
    <source>
        <dbReference type="Proteomes" id="UP000034956"/>
    </source>
</evidence>
<feature type="transmembrane region" description="Helical" evidence="1">
    <location>
        <begin position="57"/>
        <end position="83"/>
    </location>
</feature>
<feature type="transmembrane region" description="Helical" evidence="1">
    <location>
        <begin position="21"/>
        <end position="45"/>
    </location>
</feature>
<comment type="caution">
    <text evidence="2">The sequence shown here is derived from an EMBL/GenBank/DDBJ whole genome shotgun (WGS) entry which is preliminary data.</text>
</comment>
<reference evidence="2 3" key="1">
    <citation type="journal article" date="2015" name="Nature">
        <title>rRNA introns, odd ribosomes, and small enigmatic genomes across a large radiation of phyla.</title>
        <authorList>
            <person name="Brown C.T."/>
            <person name="Hug L.A."/>
            <person name="Thomas B.C."/>
            <person name="Sharon I."/>
            <person name="Castelle C.J."/>
            <person name="Singh A."/>
            <person name="Wilkins M.J."/>
            <person name="Williams K.H."/>
            <person name="Banfield J.F."/>
        </authorList>
    </citation>
    <scope>NUCLEOTIDE SEQUENCE [LARGE SCALE GENOMIC DNA]</scope>
</reference>
<sequence length="436" mass="49993">MAKSEKIALLFSKIKNIDFFALPWFTIAYYLFFPVALLAIILLGLPAKSTLAYQWVFSWRVVIYLLLGSVSLAAGYLFAARIFRGGRLEFIPSFLKREWSLKKGFWALIALSVGNLFVKAIWIWQEGFSHLGINPSFEQGPFYSAVGFFSLLGTVALAVAFLFYYRSLKEGFGNFRVWKWWAWSLFVLEFIYGFLRGSRLEALIPIFVYLIVRHYIVGFNYKRTIFVILLSLLVVMPSVHFYNSPKPNLNWYFNDGGQSSRVSNAVGFALDSGVARINQYSIFYHIFEKFHDFWYGQDLLEFFISLTPPKFIWHDKPSIAIDGNAVGRQLGFVSPDDFKSGVGVTMIGDWYLNFGLVGIIAGMFFIGIIYKFIYFYLIESTNHSPGGVMLYTLAWLQIIKGLEGWIASTYAGLVKLIILLVLIHFFLVRNKNAQNQ</sequence>
<organism evidence="2 3">
    <name type="scientific">Candidatus Jorgensenbacteria bacterium GW2011_GWA1_48_11</name>
    <dbReference type="NCBI Taxonomy" id="1618660"/>
    <lineage>
        <taxon>Bacteria</taxon>
        <taxon>Candidatus Joergenseniibacteriota</taxon>
    </lineage>
</organism>
<keyword evidence="1" id="KW-0812">Transmembrane</keyword>
<feature type="transmembrane region" description="Helical" evidence="1">
    <location>
        <begin position="200"/>
        <end position="217"/>
    </location>
</feature>
<feature type="transmembrane region" description="Helical" evidence="1">
    <location>
        <begin position="224"/>
        <end position="242"/>
    </location>
</feature>
<gene>
    <name evidence="2" type="ORF">UY23_C0001G0078</name>
</gene>
<feature type="transmembrane region" description="Helical" evidence="1">
    <location>
        <begin position="350"/>
        <end position="370"/>
    </location>
</feature>
<evidence type="ECO:0000313" key="2">
    <source>
        <dbReference type="EMBL" id="KKU91472.1"/>
    </source>
</evidence>
<feature type="transmembrane region" description="Helical" evidence="1">
    <location>
        <begin position="104"/>
        <end position="122"/>
    </location>
</feature>
<dbReference type="EMBL" id="LCPF01000001">
    <property type="protein sequence ID" value="KKU91472.1"/>
    <property type="molecule type" value="Genomic_DNA"/>
</dbReference>
<evidence type="ECO:0008006" key="4">
    <source>
        <dbReference type="Google" id="ProtNLM"/>
    </source>
</evidence>
<keyword evidence="1" id="KW-1133">Transmembrane helix</keyword>
<protein>
    <recommendedName>
        <fullName evidence="4">Oligosaccharide repeat unit polymerase</fullName>
    </recommendedName>
</protein>
<feature type="transmembrane region" description="Helical" evidence="1">
    <location>
        <begin position="405"/>
        <end position="428"/>
    </location>
</feature>
<dbReference type="AlphaFoldDB" id="A0A0G1UBH8"/>
<feature type="transmembrane region" description="Helical" evidence="1">
    <location>
        <begin position="177"/>
        <end position="194"/>
    </location>
</feature>
<accession>A0A0G1UBH8</accession>
<dbReference type="Proteomes" id="UP000034956">
    <property type="component" value="Unassembled WGS sequence"/>
</dbReference>
<proteinExistence type="predicted"/>